<keyword evidence="1" id="KW-0472">Membrane</keyword>
<name>A0A917BUU2_9PROT</name>
<protein>
    <recommendedName>
        <fullName evidence="4">SPOR domain-containing protein</fullName>
    </recommendedName>
</protein>
<reference evidence="2" key="2">
    <citation type="submission" date="2020-09" db="EMBL/GenBank/DDBJ databases">
        <authorList>
            <person name="Sun Q."/>
            <person name="Zhou Y."/>
        </authorList>
    </citation>
    <scope>NUCLEOTIDE SEQUENCE</scope>
    <source>
        <strain evidence="2">CGMCC 1.15254</strain>
    </source>
</reference>
<dbReference type="Proteomes" id="UP000632498">
    <property type="component" value="Unassembled WGS sequence"/>
</dbReference>
<feature type="transmembrane region" description="Helical" evidence="1">
    <location>
        <begin position="49"/>
        <end position="69"/>
    </location>
</feature>
<sequence length="231" mass="26122">MTPQSQTPDPSLKEENEHLKQALLKIEEAQFRIYTDRLQDAVLARFQRLALPVTLIIVVAGFLGFNSIMSQVEKSLISPQVNEIIGTEVAKEVTHQTQEYIRERLRQAELALDIKDQSDDISNTNQAIHDMYWVIAGTSAELSDIIAERENILRILSIKGVNAQKEYPNLQLIHWKRDNNPAKTLRYSLALGPFKDKAKANAAQHSAIHNGFRAEAKPHYIQAATPLNFTN</sequence>
<evidence type="ECO:0000256" key="1">
    <source>
        <dbReference type="SAM" id="Phobius"/>
    </source>
</evidence>
<reference evidence="2" key="1">
    <citation type="journal article" date="2014" name="Int. J. Syst. Evol. Microbiol.">
        <title>Complete genome sequence of Corynebacterium casei LMG S-19264T (=DSM 44701T), isolated from a smear-ripened cheese.</title>
        <authorList>
            <consortium name="US DOE Joint Genome Institute (JGI-PGF)"/>
            <person name="Walter F."/>
            <person name="Albersmeier A."/>
            <person name="Kalinowski J."/>
            <person name="Ruckert C."/>
        </authorList>
    </citation>
    <scope>NUCLEOTIDE SEQUENCE</scope>
    <source>
        <strain evidence="2">CGMCC 1.15254</strain>
    </source>
</reference>
<dbReference type="RefSeq" id="WP_188662085.1">
    <property type="nucleotide sequence ID" value="NZ_BMHV01000005.1"/>
</dbReference>
<accession>A0A917BUU2</accession>
<proteinExistence type="predicted"/>
<keyword evidence="1" id="KW-0812">Transmembrane</keyword>
<gene>
    <name evidence="2" type="ORF">GCM10011332_08890</name>
</gene>
<evidence type="ECO:0000313" key="2">
    <source>
        <dbReference type="EMBL" id="GGF57646.1"/>
    </source>
</evidence>
<evidence type="ECO:0000313" key="3">
    <source>
        <dbReference type="Proteomes" id="UP000632498"/>
    </source>
</evidence>
<dbReference type="EMBL" id="BMHV01000005">
    <property type="protein sequence ID" value="GGF57646.1"/>
    <property type="molecule type" value="Genomic_DNA"/>
</dbReference>
<keyword evidence="3" id="KW-1185">Reference proteome</keyword>
<organism evidence="2 3">
    <name type="scientific">Terasakiella brassicae</name>
    <dbReference type="NCBI Taxonomy" id="1634917"/>
    <lineage>
        <taxon>Bacteria</taxon>
        <taxon>Pseudomonadati</taxon>
        <taxon>Pseudomonadota</taxon>
        <taxon>Alphaproteobacteria</taxon>
        <taxon>Rhodospirillales</taxon>
        <taxon>Terasakiellaceae</taxon>
        <taxon>Terasakiella</taxon>
    </lineage>
</organism>
<evidence type="ECO:0008006" key="4">
    <source>
        <dbReference type="Google" id="ProtNLM"/>
    </source>
</evidence>
<dbReference type="AlphaFoldDB" id="A0A917BUU2"/>
<comment type="caution">
    <text evidence="2">The sequence shown here is derived from an EMBL/GenBank/DDBJ whole genome shotgun (WGS) entry which is preliminary data.</text>
</comment>
<keyword evidence="1" id="KW-1133">Transmembrane helix</keyword>